<protein>
    <submittedName>
        <fullName evidence="3">Uncharacterized protein</fullName>
    </submittedName>
</protein>
<reference evidence="4" key="1">
    <citation type="submission" date="2017-04" db="EMBL/GenBank/DDBJ databases">
        <authorList>
            <person name="Varghese N."/>
            <person name="Submissions S."/>
        </authorList>
    </citation>
    <scope>NUCLEOTIDE SEQUENCE [LARGE SCALE GENOMIC DNA]</scope>
    <source>
        <strain evidence="4">RKEM611</strain>
    </source>
</reference>
<sequence length="287" mass="31509">MLSFPIVSKTLAFLSLIASMVACQSSPDSPASTPYQEMVQGTISYPFYLETEPLGTNGKEDKFVIRTISGDTEYVIEIPRAATDYDVAVPLAQSKESLVEEPKVRNPQLTDRELTSQFPQLDAQTEEERALLDKAFGVSEKEGPRQAPSYTVGLAKVGKLYKKHQYEYALIEVNNLLAFYPNSSRLYKMKGSILIRLGNLQLAEKSWLRAGELAPEDPVIRRGLAQLRKRIESNRNLARNNVVSSTTSEPPPANESGESQGNAGNLPVIAPEQPPAPSQGSPATSIR</sequence>
<dbReference type="RefSeq" id="WP_207912216.1">
    <property type="nucleotide sequence ID" value="NZ_SLZT01000005.1"/>
</dbReference>
<dbReference type="Gene3D" id="1.25.40.10">
    <property type="entry name" value="Tetratricopeptide repeat domain"/>
    <property type="match status" value="1"/>
</dbReference>
<evidence type="ECO:0000313" key="4">
    <source>
        <dbReference type="Proteomes" id="UP000192907"/>
    </source>
</evidence>
<gene>
    <name evidence="3" type="ORF">SAMN06296036_105239</name>
</gene>
<keyword evidence="2" id="KW-0732">Signal</keyword>
<feature type="region of interest" description="Disordered" evidence="1">
    <location>
        <begin position="238"/>
        <end position="287"/>
    </location>
</feature>
<feature type="compositionally biased region" description="Polar residues" evidence="1">
    <location>
        <begin position="278"/>
        <end position="287"/>
    </location>
</feature>
<feature type="signal peptide" evidence="2">
    <location>
        <begin position="1"/>
        <end position="24"/>
    </location>
</feature>
<evidence type="ECO:0000256" key="2">
    <source>
        <dbReference type="SAM" id="SignalP"/>
    </source>
</evidence>
<accession>A0A1Y6BIN9</accession>
<dbReference type="Proteomes" id="UP000192907">
    <property type="component" value="Unassembled WGS sequence"/>
</dbReference>
<dbReference type="SUPFAM" id="SSF48452">
    <property type="entry name" value="TPR-like"/>
    <property type="match status" value="1"/>
</dbReference>
<feature type="chain" id="PRO_5012599436" evidence="2">
    <location>
        <begin position="25"/>
        <end position="287"/>
    </location>
</feature>
<proteinExistence type="predicted"/>
<dbReference type="STRING" id="1513793.SAMN06296036_105239"/>
<organism evidence="3 4">
    <name type="scientific">Pseudobacteriovorax antillogorgiicola</name>
    <dbReference type="NCBI Taxonomy" id="1513793"/>
    <lineage>
        <taxon>Bacteria</taxon>
        <taxon>Pseudomonadati</taxon>
        <taxon>Bdellovibrionota</taxon>
        <taxon>Oligoflexia</taxon>
        <taxon>Oligoflexales</taxon>
        <taxon>Pseudobacteriovoracaceae</taxon>
        <taxon>Pseudobacteriovorax</taxon>
    </lineage>
</organism>
<evidence type="ECO:0000313" key="3">
    <source>
        <dbReference type="EMBL" id="SMF13511.1"/>
    </source>
</evidence>
<name>A0A1Y6BIN9_9BACT</name>
<keyword evidence="4" id="KW-1185">Reference proteome</keyword>
<feature type="compositionally biased region" description="Polar residues" evidence="1">
    <location>
        <begin position="238"/>
        <end position="248"/>
    </location>
</feature>
<dbReference type="EMBL" id="FWZT01000005">
    <property type="protein sequence ID" value="SMF13511.1"/>
    <property type="molecule type" value="Genomic_DNA"/>
</dbReference>
<dbReference type="InterPro" id="IPR011990">
    <property type="entry name" value="TPR-like_helical_dom_sf"/>
</dbReference>
<dbReference type="AlphaFoldDB" id="A0A1Y6BIN9"/>
<evidence type="ECO:0000256" key="1">
    <source>
        <dbReference type="SAM" id="MobiDB-lite"/>
    </source>
</evidence>